<accession>A0A7C2YZY0</accession>
<dbReference type="PANTHER" id="PTHR38825:SF2">
    <property type="entry name" value="LYSINE TRANSPORTER LYSE"/>
    <property type="match status" value="1"/>
</dbReference>
<evidence type="ECO:0000256" key="4">
    <source>
        <dbReference type="ARBA" id="ARBA00022989"/>
    </source>
</evidence>
<dbReference type="PANTHER" id="PTHR38825">
    <property type="entry name" value="LYSINE EXPORTER PROTEIN (LYSE/YGGA)"/>
    <property type="match status" value="1"/>
</dbReference>
<keyword evidence="2" id="KW-1003">Cell membrane</keyword>
<dbReference type="Proteomes" id="UP000885664">
    <property type="component" value="Unassembled WGS sequence"/>
</dbReference>
<name>A0A7C2YZY0_9CREN</name>
<evidence type="ECO:0000256" key="2">
    <source>
        <dbReference type="ARBA" id="ARBA00022475"/>
    </source>
</evidence>
<evidence type="ECO:0000256" key="3">
    <source>
        <dbReference type="ARBA" id="ARBA00022692"/>
    </source>
</evidence>
<protein>
    <submittedName>
        <fullName evidence="7">LysE family translocator</fullName>
    </submittedName>
</protein>
<keyword evidence="3 6" id="KW-0812">Transmembrane</keyword>
<evidence type="ECO:0000256" key="1">
    <source>
        <dbReference type="ARBA" id="ARBA00004651"/>
    </source>
</evidence>
<dbReference type="GO" id="GO:0006865">
    <property type="term" value="P:amino acid transport"/>
    <property type="evidence" value="ECO:0007669"/>
    <property type="project" value="InterPro"/>
</dbReference>
<feature type="transmembrane region" description="Helical" evidence="6">
    <location>
        <begin position="66"/>
        <end position="86"/>
    </location>
</feature>
<keyword evidence="5 6" id="KW-0472">Membrane</keyword>
<proteinExistence type="predicted"/>
<organism evidence="7">
    <name type="scientific">Fervidicoccus fontis</name>
    <dbReference type="NCBI Taxonomy" id="683846"/>
    <lineage>
        <taxon>Archaea</taxon>
        <taxon>Thermoproteota</taxon>
        <taxon>Thermoprotei</taxon>
        <taxon>Fervidicoccales</taxon>
        <taxon>Fervidicoccaceae</taxon>
        <taxon>Fervidicoccus</taxon>
    </lineage>
</organism>
<keyword evidence="4 6" id="KW-1133">Transmembrane helix</keyword>
<gene>
    <name evidence="7" type="ORF">ENO36_04070</name>
</gene>
<dbReference type="AlphaFoldDB" id="A0A7C2YZY0"/>
<comment type="caution">
    <text evidence="7">The sequence shown here is derived from an EMBL/GenBank/DDBJ whole genome shotgun (WGS) entry which is preliminary data.</text>
</comment>
<dbReference type="GO" id="GO:0005886">
    <property type="term" value="C:plasma membrane"/>
    <property type="evidence" value="ECO:0007669"/>
    <property type="project" value="UniProtKB-SubCell"/>
</dbReference>
<dbReference type="EMBL" id="DSFE01000088">
    <property type="protein sequence ID" value="HEU98013.1"/>
    <property type="molecule type" value="Genomic_DNA"/>
</dbReference>
<feature type="transmembrane region" description="Helical" evidence="6">
    <location>
        <begin position="168"/>
        <end position="189"/>
    </location>
</feature>
<feature type="transmembrane region" description="Helical" evidence="6">
    <location>
        <begin position="137"/>
        <end position="156"/>
    </location>
</feature>
<feature type="transmembrane region" description="Helical" evidence="6">
    <location>
        <begin position="38"/>
        <end position="60"/>
    </location>
</feature>
<comment type="subcellular location">
    <subcellularLocation>
        <location evidence="1">Cell membrane</location>
        <topology evidence="1">Multi-pass membrane protein</topology>
    </subcellularLocation>
</comment>
<evidence type="ECO:0000256" key="5">
    <source>
        <dbReference type="ARBA" id="ARBA00023136"/>
    </source>
</evidence>
<sequence length="195" mass="20656">MLEAVAQGVALGISLAAPPGPVNAIIASRSLSGWRKGAAVGLGALTADLIFMAITVYVGYIVPSSIFPFISIAGGVFLGWLAYGVFKSREAYRASGGNGASRASYLTGLAMGLTNPFQIMWWMSVGISLARSFGAEIFIGFVAGVLLWVLSFSFSVNKFGVSPRFAKGVRAFSFITLSAFSVYLVAYGFKELFFK</sequence>
<evidence type="ECO:0000313" key="7">
    <source>
        <dbReference type="EMBL" id="HEU98013.1"/>
    </source>
</evidence>
<dbReference type="Pfam" id="PF01810">
    <property type="entry name" value="LysE"/>
    <property type="match status" value="1"/>
</dbReference>
<feature type="transmembrane region" description="Helical" evidence="6">
    <location>
        <begin position="106"/>
        <end position="125"/>
    </location>
</feature>
<evidence type="ECO:0000256" key="6">
    <source>
        <dbReference type="SAM" id="Phobius"/>
    </source>
</evidence>
<dbReference type="InterPro" id="IPR001123">
    <property type="entry name" value="LeuE-type"/>
</dbReference>
<reference evidence="7" key="1">
    <citation type="journal article" date="2020" name="mSystems">
        <title>Genome- and Community-Level Interaction Insights into Carbon Utilization and Element Cycling Functions of Hydrothermarchaeota in Hydrothermal Sediment.</title>
        <authorList>
            <person name="Zhou Z."/>
            <person name="Liu Y."/>
            <person name="Xu W."/>
            <person name="Pan J."/>
            <person name="Luo Z.H."/>
            <person name="Li M."/>
        </authorList>
    </citation>
    <scope>NUCLEOTIDE SEQUENCE [LARGE SCALE GENOMIC DNA]</scope>
    <source>
        <strain evidence="7">SpSt-1259</strain>
    </source>
</reference>